<feature type="compositionally biased region" description="Basic and acidic residues" evidence="1">
    <location>
        <begin position="115"/>
        <end position="138"/>
    </location>
</feature>
<evidence type="ECO:0000256" key="1">
    <source>
        <dbReference type="SAM" id="MobiDB-lite"/>
    </source>
</evidence>
<protein>
    <submittedName>
        <fullName evidence="3">Uncharacterized protein</fullName>
    </submittedName>
</protein>
<evidence type="ECO:0000313" key="3">
    <source>
        <dbReference type="EMBL" id="KAK8092980.1"/>
    </source>
</evidence>
<accession>A0AAW0QEI1</accession>
<dbReference type="EMBL" id="JAQQWP010000012">
    <property type="protein sequence ID" value="KAK8092980.1"/>
    <property type="molecule type" value="Genomic_DNA"/>
</dbReference>
<feature type="transmembrane region" description="Helical" evidence="2">
    <location>
        <begin position="860"/>
        <end position="878"/>
    </location>
</feature>
<organism evidence="3 4">
    <name type="scientific">Apiospora kogelbergensis</name>
    <dbReference type="NCBI Taxonomy" id="1337665"/>
    <lineage>
        <taxon>Eukaryota</taxon>
        <taxon>Fungi</taxon>
        <taxon>Dikarya</taxon>
        <taxon>Ascomycota</taxon>
        <taxon>Pezizomycotina</taxon>
        <taxon>Sordariomycetes</taxon>
        <taxon>Xylariomycetidae</taxon>
        <taxon>Amphisphaeriales</taxon>
        <taxon>Apiosporaceae</taxon>
        <taxon>Apiospora</taxon>
    </lineage>
</organism>
<keyword evidence="2" id="KW-0812">Transmembrane</keyword>
<evidence type="ECO:0000313" key="4">
    <source>
        <dbReference type="Proteomes" id="UP001392437"/>
    </source>
</evidence>
<proteinExistence type="predicted"/>
<dbReference type="PANTHER" id="PTHR47685:SF1">
    <property type="entry name" value="MAGNESIUM TRANSPORT PROTEIN CORA"/>
    <property type="match status" value="1"/>
</dbReference>
<feature type="region of interest" description="Disordered" evidence="1">
    <location>
        <begin position="114"/>
        <end position="199"/>
    </location>
</feature>
<sequence length="984" mass="114077">MDAPEVFDLWEYYQWKSPTATIEEYREKPWAHCQDVHQAYLGARFNKRSEFLYHMNPEDKAKIQHELKRIEKVRINFPTDQKKQALMDNLKKTLHDWRSYVRSHKTVLADDINEESQRERYQPYRRQREHDTLQRYRTSELPSMGAADQSGVISGRPKRWSSLSLHGKARGPKASAQKRWTSPPISGKSDNDGISEEPEPLYGLKASVMYFQKVEGENSAWREWTNDHKAYGESKFPNQKIAMHKILEDTTNNPLMEPCPENCIRYFHFPTNNMQWIEKAIARYYNEEPEPLDDRHHTYSRKAKKTEKLLSREFWRGQMHGSSAYGSNPRTRLGNAQYPKEDWAKKGGPIHARHMRSKCAIIPKGNGTQQQHKPASKASALHEGETLADRSLSPHVVSSKGKNVALFLPYMHWETSSRRAKMVQVINETIGHKPKDLGFPNVTMRMMETTNVGDMTETPKPWRYLFTLAQVAEQMDYEADERLLRDYVKADPPLHIRRTLDQYYFVTLDDTSQRDKDQVVYRGTLDKEKNRVQSRVVMVDQLWLWILDDNTIITSFPRRWGRNKPDPSGVHKSLRERFEARPEDIKSAEHLALIIIDQCSRVFFDRTKPLDQRPEVMDIFASAIAHVDQMTAVAYDTFWRNTNLYNKNMLPQAIGTKYLDINPEGALLKEAQDIAEELKMMKRIYNEQLKVVKDFKRHLIRPQGRQAEKEDSASQLQQLLHDLIDSKDKTDGDEEEHDGYGAPPWRKRSEATNQIADETLHEAESVLELVRSRRAEIIELEQSAIHTCQQLEGFLTLKQQQASIVEAKAALQRAEESVKQGRAIMAFTILPLGFFAAFFGMNNSDINDAKWMTLNDQIKYMFSLSTVVIILSTCIAFYPSMRPLLVPILKPSQILYDTVRELYEVFSDPSGATSKRRDAKRVLQEVQRRLEKREAAGWKRNNLQQAQMKLGEPEDMVELTGRLSWLRQGRVKATNGGANGVLPK</sequence>
<dbReference type="Gene3D" id="1.20.58.340">
    <property type="entry name" value="Magnesium transport protein CorA, transmembrane region"/>
    <property type="match status" value="1"/>
</dbReference>
<feature type="region of interest" description="Disordered" evidence="1">
    <location>
        <begin position="727"/>
        <end position="746"/>
    </location>
</feature>
<keyword evidence="2" id="KW-1133">Transmembrane helix</keyword>
<feature type="transmembrane region" description="Helical" evidence="2">
    <location>
        <begin position="823"/>
        <end position="840"/>
    </location>
</feature>
<gene>
    <name evidence="3" type="ORF">PG999_014567</name>
</gene>
<name>A0AAW0QEI1_9PEZI</name>
<reference evidence="3 4" key="1">
    <citation type="submission" date="2023-01" db="EMBL/GenBank/DDBJ databases">
        <title>Analysis of 21 Apiospora genomes using comparative genomics revels a genus with tremendous synthesis potential of carbohydrate active enzymes and secondary metabolites.</title>
        <authorList>
            <person name="Sorensen T."/>
        </authorList>
    </citation>
    <scope>NUCLEOTIDE SEQUENCE [LARGE SCALE GENOMIC DNA]</scope>
    <source>
        <strain evidence="3 4">CBS 117206</strain>
    </source>
</reference>
<keyword evidence="4" id="KW-1185">Reference proteome</keyword>
<comment type="caution">
    <text evidence="3">The sequence shown here is derived from an EMBL/GenBank/DDBJ whole genome shotgun (WGS) entry which is preliminary data.</text>
</comment>
<dbReference type="Proteomes" id="UP001392437">
    <property type="component" value="Unassembled WGS sequence"/>
</dbReference>
<keyword evidence="2" id="KW-0472">Membrane</keyword>
<dbReference type="AlphaFoldDB" id="A0AAW0QEI1"/>
<evidence type="ECO:0000256" key="2">
    <source>
        <dbReference type="SAM" id="Phobius"/>
    </source>
</evidence>
<dbReference type="PANTHER" id="PTHR47685">
    <property type="entry name" value="MAGNESIUM TRANSPORT PROTEIN CORA"/>
    <property type="match status" value="1"/>
</dbReference>
<dbReference type="InterPro" id="IPR050829">
    <property type="entry name" value="CorA_MIT"/>
</dbReference>